<accession>A0A699JUN0</accession>
<name>A0A699JUN0_TANCI</name>
<proteinExistence type="predicted"/>
<reference evidence="2" key="1">
    <citation type="journal article" date="2019" name="Sci. Rep.">
        <title>Draft genome of Tanacetum cinerariifolium, the natural source of mosquito coil.</title>
        <authorList>
            <person name="Yamashiro T."/>
            <person name="Shiraishi A."/>
            <person name="Satake H."/>
            <person name="Nakayama K."/>
        </authorList>
    </citation>
    <scope>NUCLEOTIDE SEQUENCE</scope>
</reference>
<evidence type="ECO:0000313" key="2">
    <source>
        <dbReference type="EMBL" id="GFA58350.1"/>
    </source>
</evidence>
<gene>
    <name evidence="2" type="ORF">Tci_630322</name>
</gene>
<comment type="caution">
    <text evidence="2">The sequence shown here is derived from an EMBL/GenBank/DDBJ whole genome shotgun (WGS) entry which is preliminary data.</text>
</comment>
<sequence>LQALVDKKKVVVTEATIREVLRLDDAEGVDCLPNEEIFTELARMGYEKPSTKLMFYKAFFLSQWKFLIHTILQCKGFFGVETPLFEGMLIEQEIDEKGDANENIKEGNVGDVAEGDDSATHGEVPTVAAEQSIPSPTPPTPPPQPPQDIPSTSQKLERRNRVRVLKLRRLQKVRKSQRVETSDDTVMDDESNHGRMIAEMDQDDAIVLEDDKEEDKKVADAFKDVEEAKEDETKPAEVQEVVDVVTTAKLITEVVTAASAIITTAEAQVPTATLTVALARVAAAPSRRGKGVVIRDPEEESTTSIIIPAETKSKDKATDHVKRKAKEDPAVKRYQVLKRKPPTEAQARKNIMMYLKNVAGFKMDYFKGMSYDDIRPIFEAKFNSNVAFLLKTKEQIEEDENRALQKLNETPTERAAKRRKLD</sequence>
<protein>
    <submittedName>
        <fullName evidence="2">Uncharacterized protein</fullName>
    </submittedName>
</protein>
<evidence type="ECO:0000256" key="1">
    <source>
        <dbReference type="SAM" id="MobiDB-lite"/>
    </source>
</evidence>
<feature type="compositionally biased region" description="Pro residues" evidence="1">
    <location>
        <begin position="135"/>
        <end position="148"/>
    </location>
</feature>
<dbReference type="EMBL" id="BKCJ010449759">
    <property type="protein sequence ID" value="GFA58350.1"/>
    <property type="molecule type" value="Genomic_DNA"/>
</dbReference>
<feature type="non-terminal residue" evidence="2">
    <location>
        <position position="1"/>
    </location>
</feature>
<feature type="region of interest" description="Disordered" evidence="1">
    <location>
        <begin position="401"/>
        <end position="422"/>
    </location>
</feature>
<feature type="region of interest" description="Disordered" evidence="1">
    <location>
        <begin position="99"/>
        <end position="156"/>
    </location>
</feature>
<dbReference type="AlphaFoldDB" id="A0A699JUN0"/>
<organism evidence="2">
    <name type="scientific">Tanacetum cinerariifolium</name>
    <name type="common">Dalmatian daisy</name>
    <name type="synonym">Chrysanthemum cinerariifolium</name>
    <dbReference type="NCBI Taxonomy" id="118510"/>
    <lineage>
        <taxon>Eukaryota</taxon>
        <taxon>Viridiplantae</taxon>
        <taxon>Streptophyta</taxon>
        <taxon>Embryophyta</taxon>
        <taxon>Tracheophyta</taxon>
        <taxon>Spermatophyta</taxon>
        <taxon>Magnoliopsida</taxon>
        <taxon>eudicotyledons</taxon>
        <taxon>Gunneridae</taxon>
        <taxon>Pentapetalae</taxon>
        <taxon>asterids</taxon>
        <taxon>campanulids</taxon>
        <taxon>Asterales</taxon>
        <taxon>Asteraceae</taxon>
        <taxon>Asteroideae</taxon>
        <taxon>Anthemideae</taxon>
        <taxon>Anthemidinae</taxon>
        <taxon>Tanacetum</taxon>
    </lineage>
</organism>